<organism evidence="1 2">
    <name type="scientific">Microbacterium endophyticum</name>
    <dbReference type="NCBI Taxonomy" id="1526412"/>
    <lineage>
        <taxon>Bacteria</taxon>
        <taxon>Bacillati</taxon>
        <taxon>Actinomycetota</taxon>
        <taxon>Actinomycetes</taxon>
        <taxon>Micrococcales</taxon>
        <taxon>Microbacteriaceae</taxon>
        <taxon>Microbacterium</taxon>
    </lineage>
</organism>
<proteinExistence type="predicted"/>
<comment type="caution">
    <text evidence="1">The sequence shown here is derived from an EMBL/GenBank/DDBJ whole genome shotgun (WGS) entry which is preliminary data.</text>
</comment>
<dbReference type="EMBL" id="JACHWQ010000001">
    <property type="protein sequence ID" value="MBB2975222.1"/>
    <property type="molecule type" value="Genomic_DNA"/>
</dbReference>
<keyword evidence="2" id="KW-1185">Reference proteome</keyword>
<dbReference type="RefSeq" id="WP_165141642.1">
    <property type="nucleotide sequence ID" value="NZ_JAASRV010000004.1"/>
</dbReference>
<sequence length="92" mass="9424">MPGGAAERIVPVTVVSAGWKPRATYGADNGPASTPAASSIAEGARVFRLGDVGLAQPGLRRVLRVSGAGDIAELLVDGVLVADRVWDGKLWS</sequence>
<gene>
    <name evidence="1" type="ORF">FHX49_000763</name>
</gene>
<evidence type="ECO:0000313" key="1">
    <source>
        <dbReference type="EMBL" id="MBB2975222.1"/>
    </source>
</evidence>
<dbReference type="Proteomes" id="UP000529310">
    <property type="component" value="Unassembled WGS sequence"/>
</dbReference>
<reference evidence="1 2" key="1">
    <citation type="submission" date="2020-08" db="EMBL/GenBank/DDBJ databases">
        <title>Sequencing the genomes of 1000 actinobacteria strains.</title>
        <authorList>
            <person name="Klenk H.-P."/>
        </authorList>
    </citation>
    <scope>NUCLEOTIDE SEQUENCE [LARGE SCALE GENOMIC DNA]</scope>
    <source>
        <strain evidence="1 2">DSM 27099</strain>
    </source>
</reference>
<accession>A0A7W4V1P5</accession>
<protein>
    <submittedName>
        <fullName evidence="1">Uncharacterized protein</fullName>
    </submittedName>
</protein>
<dbReference type="AlphaFoldDB" id="A0A7W4V1P5"/>
<name>A0A7W4V1P5_9MICO</name>
<evidence type="ECO:0000313" key="2">
    <source>
        <dbReference type="Proteomes" id="UP000529310"/>
    </source>
</evidence>